<comment type="caution">
    <text evidence="2">The sequence shown here is derived from an EMBL/GenBank/DDBJ whole genome shotgun (WGS) entry which is preliminary data.</text>
</comment>
<dbReference type="Proteomes" id="UP001482513">
    <property type="component" value="Unassembled WGS sequence"/>
</dbReference>
<keyword evidence="1" id="KW-0812">Transmembrane</keyword>
<evidence type="ECO:0000313" key="3">
    <source>
        <dbReference type="Proteomes" id="UP001482513"/>
    </source>
</evidence>
<gene>
    <name evidence="2" type="ORF">NC992_25565</name>
</gene>
<keyword evidence="1" id="KW-1133">Transmembrane helix</keyword>
<keyword evidence="3" id="KW-1185">Reference proteome</keyword>
<keyword evidence="1" id="KW-0472">Membrane</keyword>
<proteinExistence type="predicted"/>
<organism evidence="2 3">
    <name type="scientific">Leptolyngbya subtilissima DQ-A4</name>
    <dbReference type="NCBI Taxonomy" id="2933933"/>
    <lineage>
        <taxon>Bacteria</taxon>
        <taxon>Bacillati</taxon>
        <taxon>Cyanobacteriota</taxon>
        <taxon>Cyanophyceae</taxon>
        <taxon>Leptolyngbyales</taxon>
        <taxon>Leptolyngbyaceae</taxon>
        <taxon>Leptolyngbya group</taxon>
        <taxon>Leptolyngbya</taxon>
    </lineage>
</organism>
<feature type="transmembrane region" description="Helical" evidence="1">
    <location>
        <begin position="26"/>
        <end position="49"/>
    </location>
</feature>
<protein>
    <submittedName>
        <fullName evidence="2">Chlorophyll a/b-binding protein</fullName>
    </submittedName>
</protein>
<dbReference type="EMBL" id="JAMPKX010000025">
    <property type="protein sequence ID" value="MEP0950261.1"/>
    <property type="molecule type" value="Genomic_DNA"/>
</dbReference>
<reference evidence="2 3" key="1">
    <citation type="submission" date="2022-04" db="EMBL/GenBank/DDBJ databases">
        <title>Positive selection, recombination, and allopatry shape intraspecific diversity of widespread and dominant cyanobacteria.</title>
        <authorList>
            <person name="Wei J."/>
            <person name="Shu W."/>
            <person name="Hu C."/>
        </authorList>
    </citation>
    <scope>NUCLEOTIDE SEQUENCE [LARGE SCALE GENOMIC DNA]</scope>
    <source>
        <strain evidence="2 3">DQ-A4</strain>
    </source>
</reference>
<dbReference type="RefSeq" id="WP_242021519.1">
    <property type="nucleotide sequence ID" value="NZ_JAMPKX010000025.1"/>
</dbReference>
<dbReference type="Gene3D" id="1.10.3460.10">
    <property type="entry name" value="Chlorophyll a/b binding protein domain"/>
    <property type="match status" value="1"/>
</dbReference>
<name>A0ABV0KBW2_9CYAN</name>
<accession>A0ABV0KBW2</accession>
<sequence length="52" mass="5652">MANTPNPSETREWGFTRAAESLNGRMAMLGFVFAIAIEALSGQGVLHFLNLI</sequence>
<evidence type="ECO:0000256" key="1">
    <source>
        <dbReference type="SAM" id="Phobius"/>
    </source>
</evidence>
<evidence type="ECO:0000313" key="2">
    <source>
        <dbReference type="EMBL" id="MEP0950261.1"/>
    </source>
</evidence>
<dbReference type="SUPFAM" id="SSF103511">
    <property type="entry name" value="Chlorophyll a-b binding protein"/>
    <property type="match status" value="1"/>
</dbReference>